<protein>
    <submittedName>
        <fullName evidence="3">TniQ protein</fullName>
    </submittedName>
</protein>
<proteinExistence type="predicted"/>
<dbReference type="InterPro" id="IPR027417">
    <property type="entry name" value="P-loop_NTPase"/>
</dbReference>
<name>A0A438M5C9_9ACTN</name>
<accession>A0A438M5C9</accession>
<dbReference type="EMBL" id="SAUN01000001">
    <property type="protein sequence ID" value="RVX41056.1"/>
    <property type="molecule type" value="Genomic_DNA"/>
</dbReference>
<dbReference type="Proteomes" id="UP000284824">
    <property type="component" value="Unassembled WGS sequence"/>
</dbReference>
<evidence type="ECO:0000313" key="4">
    <source>
        <dbReference type="Proteomes" id="UP000284824"/>
    </source>
</evidence>
<comment type="caution">
    <text evidence="3">The sequence shown here is derived from an EMBL/GenBank/DDBJ whole genome shotgun (WGS) entry which is preliminary data.</text>
</comment>
<reference evidence="3 4" key="1">
    <citation type="submission" date="2019-01" db="EMBL/GenBank/DDBJ databases">
        <title>Sequencing the genomes of 1000 actinobacteria strains.</title>
        <authorList>
            <person name="Klenk H.-P."/>
        </authorList>
    </citation>
    <scope>NUCLEOTIDE SEQUENCE [LARGE SCALE GENOMIC DNA]</scope>
    <source>
        <strain evidence="3 4">DSM 43925</strain>
    </source>
</reference>
<evidence type="ECO:0000259" key="2">
    <source>
        <dbReference type="Pfam" id="PF06527"/>
    </source>
</evidence>
<dbReference type="AlphaFoldDB" id="A0A438M5C9"/>
<feature type="compositionally biased region" description="Basic residues" evidence="1">
    <location>
        <begin position="193"/>
        <end position="216"/>
    </location>
</feature>
<keyword evidence="4" id="KW-1185">Reference proteome</keyword>
<evidence type="ECO:0000313" key="3">
    <source>
        <dbReference type="EMBL" id="RVX41056.1"/>
    </source>
</evidence>
<dbReference type="InterPro" id="IPR009492">
    <property type="entry name" value="TniQ"/>
</dbReference>
<gene>
    <name evidence="3" type="ORF">EDD27_3514</name>
</gene>
<dbReference type="Gene3D" id="3.40.50.300">
    <property type="entry name" value="P-loop containing nucleotide triphosphate hydrolases"/>
    <property type="match status" value="1"/>
</dbReference>
<dbReference type="InterPro" id="IPR008868">
    <property type="entry name" value="TniB"/>
</dbReference>
<organism evidence="3 4">
    <name type="scientific">Nonomuraea polychroma</name>
    <dbReference type="NCBI Taxonomy" id="46176"/>
    <lineage>
        <taxon>Bacteria</taxon>
        <taxon>Bacillati</taxon>
        <taxon>Actinomycetota</taxon>
        <taxon>Actinomycetes</taxon>
        <taxon>Streptosporangiales</taxon>
        <taxon>Streptosporangiaceae</taxon>
        <taxon>Nonomuraea</taxon>
    </lineage>
</organism>
<dbReference type="Pfam" id="PF06527">
    <property type="entry name" value="TniQ"/>
    <property type="match status" value="1"/>
</dbReference>
<feature type="domain" description="TniQ" evidence="2">
    <location>
        <begin position="256"/>
        <end position="425"/>
    </location>
</feature>
<dbReference type="SUPFAM" id="SSF52540">
    <property type="entry name" value="P-loop containing nucleoside triphosphate hydrolases"/>
    <property type="match status" value="1"/>
</dbReference>
<evidence type="ECO:0000256" key="1">
    <source>
        <dbReference type="SAM" id="MobiDB-lite"/>
    </source>
</evidence>
<sequence length="571" mass="63162">MPNLLVIGPTNNGKSMILEKFRRLHPPTSHSDREEIPVLMVQMPSDPHVARFYTALLTALGAPLRPRQRLAELEQIAVRLLRQAGARMLMIDELHNVLAGRGEARREFLNLLRFLGNELKIPLVGVGTRDAYLEIRSDDQLENRFAPFVLPRWQPDREASTLLASFAAAFPLRRPSHLATPGDDRLPADPQRGHHRGAGRAAHRGRRRGDRVRRGGHQPAHPAHGLLRRPDRAAPQVRTRAGVRSAPVPNGVRRWPVHPEPGPGEALTSWLGRLAGLYRLSVEQLLTHNLGPASAQLDVVRLRDADLDYQVPAAVLRALAARTGVAVGRLRRMTISGCVPWLADTLNPADGWQAFSAYVRQDSVLLAPGRAGYHVVNRWVPWLPARSRPWRTARRVCPTCPADRGILLLAALPLMISCAEHGCRLERVHEVRRAHRHGEPMTPGPVPDAVAALDRLTFEGIATGSVTLPSRTVHVGEWLRLLRTLLDEVSMVASRAGPGSAAMLHQVWDAVDLPFRAGLNLWRPYERLSPSRQEAMLQAAATAVQLAADGRIIPGVHVVPGKFWSNFADLH</sequence>
<feature type="region of interest" description="Disordered" evidence="1">
    <location>
        <begin position="177"/>
        <end position="260"/>
    </location>
</feature>
<dbReference type="Pfam" id="PF05621">
    <property type="entry name" value="TniB"/>
    <property type="match status" value="1"/>
</dbReference>